<dbReference type="InterPro" id="IPR055237">
    <property type="entry name" value="Cdc6_lid"/>
</dbReference>
<dbReference type="Proteomes" id="UP001595945">
    <property type="component" value="Unassembled WGS sequence"/>
</dbReference>
<keyword evidence="2" id="KW-0547">Nucleotide-binding</keyword>
<dbReference type="GO" id="GO:0005524">
    <property type="term" value="F:ATP binding"/>
    <property type="evidence" value="ECO:0007669"/>
    <property type="project" value="UniProtKB-KW"/>
</dbReference>
<keyword evidence="6" id="KW-1185">Reference proteome</keyword>
<feature type="domain" description="Cdc6 AAA+ ATPase-type lid" evidence="4">
    <location>
        <begin position="19"/>
        <end position="62"/>
    </location>
</feature>
<keyword evidence="3" id="KW-0067">ATP-binding</keyword>
<keyword evidence="1" id="KW-0235">DNA replication</keyword>
<comment type="caution">
    <text evidence="5">The sequence shown here is derived from an EMBL/GenBank/DDBJ whole genome shotgun (WGS) entry which is preliminary data.</text>
</comment>
<dbReference type="GO" id="GO:0006260">
    <property type="term" value="P:DNA replication"/>
    <property type="evidence" value="ECO:0007669"/>
    <property type="project" value="UniProtKB-KW"/>
</dbReference>
<evidence type="ECO:0000313" key="5">
    <source>
        <dbReference type="EMBL" id="MFC4827115.1"/>
    </source>
</evidence>
<evidence type="ECO:0000259" key="4">
    <source>
        <dbReference type="Pfam" id="PF22703"/>
    </source>
</evidence>
<dbReference type="EMBL" id="JBHSHT010000005">
    <property type="protein sequence ID" value="MFC4827115.1"/>
    <property type="molecule type" value="Genomic_DNA"/>
</dbReference>
<dbReference type="RefSeq" id="WP_254270572.1">
    <property type="nucleotide sequence ID" value="NZ_CP100402.1"/>
</dbReference>
<proteinExistence type="predicted"/>
<evidence type="ECO:0000313" key="6">
    <source>
        <dbReference type="Proteomes" id="UP001595945"/>
    </source>
</evidence>
<protein>
    <recommendedName>
        <fullName evidence="4">Cdc6 AAA+ ATPase-type lid domain-containing protein</fullName>
    </recommendedName>
</protein>
<evidence type="ECO:0000256" key="3">
    <source>
        <dbReference type="ARBA" id="ARBA00022840"/>
    </source>
</evidence>
<name>A0ABD5Q909_9EURY</name>
<dbReference type="GeneID" id="73047659"/>
<sequence>MRTATKIRLDKYQYGELVDIIRGHVEAGLRHGAADDTTIARIADLAAGDARFAIALLHRAAERGD</sequence>
<evidence type="ECO:0000256" key="2">
    <source>
        <dbReference type="ARBA" id="ARBA00022741"/>
    </source>
</evidence>
<dbReference type="InterPro" id="IPR027417">
    <property type="entry name" value="P-loop_NTPase"/>
</dbReference>
<gene>
    <name evidence="5" type="ORF">ACFO9K_23005</name>
</gene>
<dbReference type="Gene3D" id="1.10.8.60">
    <property type="match status" value="1"/>
</dbReference>
<reference evidence="5 6" key="1">
    <citation type="journal article" date="2019" name="Int. J. Syst. Evol. Microbiol.">
        <title>The Global Catalogue of Microorganisms (GCM) 10K type strain sequencing project: providing services to taxonomists for standard genome sequencing and annotation.</title>
        <authorList>
            <consortium name="The Broad Institute Genomics Platform"/>
            <consortium name="The Broad Institute Genome Sequencing Center for Infectious Disease"/>
            <person name="Wu L."/>
            <person name="Ma J."/>
        </authorList>
    </citation>
    <scope>NUCLEOTIDE SEQUENCE [LARGE SCALE GENOMIC DNA]</scope>
    <source>
        <strain evidence="5 6">XZYJ18</strain>
    </source>
</reference>
<organism evidence="5 6">
    <name type="scientific">Halorussus aquaticus</name>
    <dbReference type="NCBI Taxonomy" id="2953748"/>
    <lineage>
        <taxon>Archaea</taxon>
        <taxon>Methanobacteriati</taxon>
        <taxon>Methanobacteriota</taxon>
        <taxon>Stenosarchaea group</taxon>
        <taxon>Halobacteria</taxon>
        <taxon>Halobacteriales</taxon>
        <taxon>Haladaptataceae</taxon>
        <taxon>Halorussus</taxon>
    </lineage>
</organism>
<accession>A0ABD5Q909</accession>
<evidence type="ECO:0000256" key="1">
    <source>
        <dbReference type="ARBA" id="ARBA00022705"/>
    </source>
</evidence>
<dbReference type="SUPFAM" id="SSF52540">
    <property type="entry name" value="P-loop containing nucleoside triphosphate hydrolases"/>
    <property type="match status" value="1"/>
</dbReference>
<dbReference type="AlphaFoldDB" id="A0ABD5Q909"/>
<dbReference type="Pfam" id="PF22703">
    <property type="entry name" value="Cdc6_lid"/>
    <property type="match status" value="1"/>
</dbReference>